<evidence type="ECO:0000313" key="4">
    <source>
        <dbReference type="EMBL" id="RFA99069.1"/>
    </source>
</evidence>
<dbReference type="Proteomes" id="UP000256877">
    <property type="component" value="Unassembled WGS sequence"/>
</dbReference>
<dbReference type="Proteomes" id="UP000257123">
    <property type="component" value="Unassembled WGS sequence"/>
</dbReference>
<reference evidence="5 6" key="1">
    <citation type="submission" date="2017-07" db="EMBL/GenBank/DDBJ databases">
        <title>Draft genome sequence of aerobic hyperthermophilic archaea, Pyrobaculum aerophilum YKB31 and YKB32.</title>
        <authorList>
            <person name="Mochizuki T."/>
            <person name="Berliner A.J."/>
            <person name="Yoshida-Takashima Y."/>
            <person name="Takaki Y."/>
            <person name="Nunoura T."/>
            <person name="Takai K."/>
        </authorList>
    </citation>
    <scope>NUCLEOTIDE SEQUENCE [LARGE SCALE GENOMIC DNA]</scope>
    <source>
        <strain evidence="3 6">YKB31</strain>
        <strain evidence="4 5">YKB32</strain>
    </source>
</reference>
<name>A0A371R4X4_9CREN</name>
<keyword evidence="1" id="KW-0472">Membrane</keyword>
<feature type="transmembrane region" description="Helical" evidence="1">
    <location>
        <begin position="7"/>
        <end position="24"/>
    </location>
</feature>
<organism evidence="4 5">
    <name type="scientific">Pyrobaculum aerophilum</name>
    <dbReference type="NCBI Taxonomy" id="13773"/>
    <lineage>
        <taxon>Archaea</taxon>
        <taxon>Thermoproteota</taxon>
        <taxon>Thermoprotei</taxon>
        <taxon>Thermoproteales</taxon>
        <taxon>Thermoproteaceae</taxon>
        <taxon>Pyrobaculum</taxon>
    </lineage>
</organism>
<feature type="domain" description="EamA" evidence="2">
    <location>
        <begin position="134"/>
        <end position="268"/>
    </location>
</feature>
<accession>A0A371R4X4</accession>
<comment type="caution">
    <text evidence="4">The sequence shown here is derived from an EMBL/GenBank/DDBJ whole genome shotgun (WGS) entry which is preliminary data.</text>
</comment>
<feature type="transmembrane region" description="Helical" evidence="1">
    <location>
        <begin position="82"/>
        <end position="98"/>
    </location>
</feature>
<evidence type="ECO:0000313" key="6">
    <source>
        <dbReference type="Proteomes" id="UP000257123"/>
    </source>
</evidence>
<evidence type="ECO:0000313" key="5">
    <source>
        <dbReference type="Proteomes" id="UP000256877"/>
    </source>
</evidence>
<dbReference type="InterPro" id="IPR000620">
    <property type="entry name" value="EamA_dom"/>
</dbReference>
<feature type="transmembrane region" description="Helical" evidence="1">
    <location>
        <begin position="165"/>
        <end position="187"/>
    </location>
</feature>
<dbReference type="AlphaFoldDB" id="A0A371R4X4"/>
<dbReference type="RefSeq" id="WP_116421209.1">
    <property type="nucleotide sequence ID" value="NZ_DAIOPL010000032.1"/>
</dbReference>
<feature type="transmembrane region" description="Helical" evidence="1">
    <location>
        <begin position="56"/>
        <end position="76"/>
    </location>
</feature>
<feature type="transmembrane region" description="Helical" evidence="1">
    <location>
        <begin position="227"/>
        <end position="246"/>
    </location>
</feature>
<dbReference type="EMBL" id="NMUE01000019">
    <property type="protein sequence ID" value="RFA95744.1"/>
    <property type="molecule type" value="Genomic_DNA"/>
</dbReference>
<keyword evidence="1" id="KW-0812">Transmembrane</keyword>
<evidence type="ECO:0000256" key="1">
    <source>
        <dbReference type="SAM" id="Phobius"/>
    </source>
</evidence>
<keyword evidence="1" id="KW-1133">Transmembrane helix</keyword>
<evidence type="ECO:0000259" key="2">
    <source>
        <dbReference type="Pfam" id="PF00892"/>
    </source>
</evidence>
<dbReference type="SUPFAM" id="SSF103481">
    <property type="entry name" value="Multidrug resistance efflux transporter EmrE"/>
    <property type="match status" value="2"/>
</dbReference>
<dbReference type="InterPro" id="IPR037185">
    <property type="entry name" value="EmrE-like"/>
</dbReference>
<dbReference type="EMBL" id="NMUF01000011">
    <property type="protein sequence ID" value="RFA99069.1"/>
    <property type="molecule type" value="Genomic_DNA"/>
</dbReference>
<gene>
    <name evidence="3" type="ORF">CGL51_07025</name>
    <name evidence="4" type="ORF">CGL52_05585</name>
</gene>
<proteinExistence type="predicted"/>
<evidence type="ECO:0000313" key="3">
    <source>
        <dbReference type="EMBL" id="RFA95744.1"/>
    </source>
</evidence>
<dbReference type="PANTHER" id="PTHR22911">
    <property type="entry name" value="ACYL-MALONYL CONDENSING ENZYME-RELATED"/>
    <property type="match status" value="1"/>
</dbReference>
<dbReference type="PANTHER" id="PTHR22911:SF79">
    <property type="entry name" value="MOBA-LIKE NTP TRANSFERASE DOMAIN-CONTAINING PROTEIN"/>
    <property type="match status" value="1"/>
</dbReference>
<sequence>MSLRSPYLGVVGAAALWSTLGVAASIGGNYIWLAFLRSLTAAAIGALYMRRFSSRGLIPGLLLGGLFVAYPVAALYAGVGPAAYLLYTAPLWTTAALAARGERPSAKETVGVSLVLAAVFLMLYASARGELSPIGLLAGLASSAFYGLYIAVARLRAKEGGGADVSYGAMPYTLLVTAPLLLIHVAVNKSPLPLHTALAGLYMGVFGTVIPYRLFSSAVTKIEGARASVIASVEPVLAALWGFLFFKEIPGLLTLTAYALISTAAVVVARK</sequence>
<dbReference type="Pfam" id="PF00892">
    <property type="entry name" value="EamA"/>
    <property type="match status" value="1"/>
</dbReference>
<feature type="transmembrane region" description="Helical" evidence="1">
    <location>
        <begin position="110"/>
        <end position="127"/>
    </location>
</feature>
<protein>
    <submittedName>
        <fullName evidence="4">Permease</fullName>
    </submittedName>
</protein>
<feature type="transmembrane region" description="Helical" evidence="1">
    <location>
        <begin position="133"/>
        <end position="153"/>
    </location>
</feature>
<dbReference type="GO" id="GO:0016020">
    <property type="term" value="C:membrane"/>
    <property type="evidence" value="ECO:0007669"/>
    <property type="project" value="InterPro"/>
</dbReference>
<dbReference type="OrthoDB" id="42541at2157"/>
<feature type="transmembrane region" description="Helical" evidence="1">
    <location>
        <begin position="252"/>
        <end position="269"/>
    </location>
</feature>
<feature type="transmembrane region" description="Helical" evidence="1">
    <location>
        <begin position="193"/>
        <end position="215"/>
    </location>
</feature>